<dbReference type="Pfam" id="PF03969">
    <property type="entry name" value="AFG1_ATPase"/>
    <property type="match status" value="1"/>
</dbReference>
<dbReference type="InterPro" id="IPR027417">
    <property type="entry name" value="P-loop_NTPase"/>
</dbReference>
<dbReference type="InterPro" id="IPR005654">
    <property type="entry name" value="ATPase_AFG1-like"/>
</dbReference>
<keyword evidence="2" id="KW-0067">ATP-binding</keyword>
<dbReference type="Gene3D" id="3.40.50.300">
    <property type="entry name" value="P-loop containing nucleotide triphosphate hydrolases"/>
    <property type="match status" value="1"/>
</dbReference>
<keyword evidence="1" id="KW-0547">Nucleotide-binding</keyword>
<evidence type="ECO:0000256" key="2">
    <source>
        <dbReference type="ARBA" id="ARBA00022840"/>
    </source>
</evidence>
<dbReference type="NCBIfam" id="NF040713">
    <property type="entry name" value="ZapE"/>
    <property type="match status" value="1"/>
</dbReference>
<dbReference type="STRING" id="1579316.RC74_04615"/>
<proteinExistence type="predicted"/>
<keyword evidence="4" id="KW-1185">Reference proteome</keyword>
<organism evidence="3 4">
    <name type="scientific">Falsihalocynthiibacter arcticus</name>
    <dbReference type="NCBI Taxonomy" id="1579316"/>
    <lineage>
        <taxon>Bacteria</taxon>
        <taxon>Pseudomonadati</taxon>
        <taxon>Pseudomonadota</taxon>
        <taxon>Alphaproteobacteria</taxon>
        <taxon>Rhodobacterales</taxon>
        <taxon>Roseobacteraceae</taxon>
        <taxon>Falsihalocynthiibacter</taxon>
    </lineage>
</organism>
<dbReference type="KEGG" id="hat:RC74_04615"/>
<dbReference type="Proteomes" id="UP000070371">
    <property type="component" value="Chromosome"/>
</dbReference>
<sequence length="357" mass="40102">MATLQKIYAAHVADGTYKNDTAQVRALPELERLRVDLVENEEKSRGLKGLFSRKPVAPRGVYLWGGVGRGKSMLMDLFVSALGDIPVRRVHFHAFMQEVQGALHEARKDGADDAIAPVADAIARDIRVLAFDEMQITDIADAMIVGRLFEKLHDLGVAIVTTSNRIPDDLYKDGLNRQLFLPFIEKIKVDMEVHELSSENDYRQDRLSGNQVYFTPNSAAARAEIEAIWQVLTQGQGAPMDITVKARTVHIPEFWNGVARARFYDLCSKMLGPADYLAIGQVVRLLILEDIPALGRRNFNEAKRFVTLIDTLYEAKTRLICTAAAEPEFLYLEGEGTFEFERTASRLREMQSADWGT</sequence>
<dbReference type="GO" id="GO:0005737">
    <property type="term" value="C:cytoplasm"/>
    <property type="evidence" value="ECO:0007669"/>
    <property type="project" value="TreeGrafter"/>
</dbReference>
<gene>
    <name evidence="3" type="ORF">RC74_04615</name>
</gene>
<dbReference type="EMBL" id="CP014327">
    <property type="protein sequence ID" value="AML50658.1"/>
    <property type="molecule type" value="Genomic_DNA"/>
</dbReference>
<dbReference type="AlphaFoldDB" id="A0A126UX51"/>
<dbReference type="SUPFAM" id="SSF52540">
    <property type="entry name" value="P-loop containing nucleoside triphosphate hydrolases"/>
    <property type="match status" value="1"/>
</dbReference>
<dbReference type="GO" id="GO:0016887">
    <property type="term" value="F:ATP hydrolysis activity"/>
    <property type="evidence" value="ECO:0007669"/>
    <property type="project" value="InterPro"/>
</dbReference>
<dbReference type="RefSeq" id="WP_039002415.1">
    <property type="nucleotide sequence ID" value="NZ_CP014327.1"/>
</dbReference>
<name>A0A126UX51_9RHOB</name>
<evidence type="ECO:0000313" key="3">
    <source>
        <dbReference type="EMBL" id="AML50658.1"/>
    </source>
</evidence>
<dbReference type="OrthoDB" id="9774491at2"/>
<evidence type="ECO:0000256" key="1">
    <source>
        <dbReference type="ARBA" id="ARBA00022741"/>
    </source>
</evidence>
<protein>
    <submittedName>
        <fullName evidence="3">ATPase</fullName>
    </submittedName>
</protein>
<evidence type="ECO:0000313" key="4">
    <source>
        <dbReference type="Proteomes" id="UP000070371"/>
    </source>
</evidence>
<dbReference type="PANTHER" id="PTHR12169">
    <property type="entry name" value="ATPASE N2B"/>
    <property type="match status" value="1"/>
</dbReference>
<reference evidence="3 4" key="1">
    <citation type="submission" date="2016-02" db="EMBL/GenBank/DDBJ databases">
        <title>Complete genome sequence of Halocynthiibacter arcticus PAMC 20958t from arctic marine sediment.</title>
        <authorList>
            <person name="Lee Y.M."/>
            <person name="Baek K."/>
            <person name="Lee H.K."/>
            <person name="Shin S.C."/>
        </authorList>
    </citation>
    <scope>NUCLEOTIDE SEQUENCE [LARGE SCALE GENOMIC DNA]</scope>
    <source>
        <strain evidence="3">PAMC 20958</strain>
    </source>
</reference>
<dbReference type="GO" id="GO:0005524">
    <property type="term" value="F:ATP binding"/>
    <property type="evidence" value="ECO:0007669"/>
    <property type="project" value="UniProtKB-KW"/>
</dbReference>
<accession>A0A126UX51</accession>
<dbReference type="PANTHER" id="PTHR12169:SF6">
    <property type="entry name" value="AFG1-LIKE ATPASE"/>
    <property type="match status" value="1"/>
</dbReference>